<dbReference type="Proteomes" id="UP000233387">
    <property type="component" value="Unassembled WGS sequence"/>
</dbReference>
<proteinExistence type="predicted"/>
<dbReference type="AlphaFoldDB" id="A0A2N3II32"/>
<dbReference type="EMBL" id="NKXO01000014">
    <property type="protein sequence ID" value="PKQ69918.1"/>
    <property type="molecule type" value="Genomic_DNA"/>
</dbReference>
<dbReference type="Pfam" id="PF03547">
    <property type="entry name" value="Mem_trans"/>
    <property type="match status" value="1"/>
</dbReference>
<comment type="caution">
    <text evidence="8">The sequence shown here is derived from an EMBL/GenBank/DDBJ whole genome shotgun (WGS) entry which is preliminary data.</text>
</comment>
<gene>
    <name evidence="8" type="ORF">Rain11_1115</name>
</gene>
<reference evidence="8 9" key="1">
    <citation type="submission" date="2017-06" db="EMBL/GenBank/DDBJ databases">
        <title>Raineya orbicola gen. nov., sp. nov. a slightly thermophilic bacterium of the phylum Bacteroidetes and the description of Raineyaceae fam. nov.</title>
        <authorList>
            <person name="Albuquerque L."/>
            <person name="Polonia A.R.M."/>
            <person name="Barroso C."/>
            <person name="Froufe H.J.C."/>
            <person name="Lage O."/>
            <person name="Lobo-Da-Cunha A."/>
            <person name="Egas C."/>
            <person name="Da Costa M.S."/>
        </authorList>
    </citation>
    <scope>NUCLEOTIDE SEQUENCE [LARGE SCALE GENOMIC DNA]</scope>
    <source>
        <strain evidence="8 9">SPSPC-11</strain>
    </source>
</reference>
<evidence type="ECO:0000256" key="4">
    <source>
        <dbReference type="ARBA" id="ARBA00022692"/>
    </source>
</evidence>
<feature type="transmembrane region" description="Helical" evidence="7">
    <location>
        <begin position="190"/>
        <end position="209"/>
    </location>
</feature>
<keyword evidence="6 7" id="KW-0472">Membrane</keyword>
<dbReference type="PANTHER" id="PTHR36838">
    <property type="entry name" value="AUXIN EFFLUX CARRIER FAMILY PROTEIN"/>
    <property type="match status" value="1"/>
</dbReference>
<keyword evidence="5 7" id="KW-1133">Transmembrane helix</keyword>
<organism evidence="8 9">
    <name type="scientific">Raineya orbicola</name>
    <dbReference type="NCBI Taxonomy" id="2016530"/>
    <lineage>
        <taxon>Bacteria</taxon>
        <taxon>Pseudomonadati</taxon>
        <taxon>Bacteroidota</taxon>
        <taxon>Cytophagia</taxon>
        <taxon>Cytophagales</taxon>
        <taxon>Raineyaceae</taxon>
        <taxon>Raineya</taxon>
    </lineage>
</organism>
<feature type="transmembrane region" description="Helical" evidence="7">
    <location>
        <begin position="124"/>
        <end position="148"/>
    </location>
</feature>
<keyword evidence="2" id="KW-0813">Transport</keyword>
<evidence type="ECO:0000256" key="6">
    <source>
        <dbReference type="ARBA" id="ARBA00023136"/>
    </source>
</evidence>
<keyword evidence="4 7" id="KW-0812">Transmembrane</keyword>
<keyword evidence="3" id="KW-1003">Cell membrane</keyword>
<evidence type="ECO:0000256" key="3">
    <source>
        <dbReference type="ARBA" id="ARBA00022475"/>
    </source>
</evidence>
<dbReference type="InterPro" id="IPR004776">
    <property type="entry name" value="Mem_transp_PIN-like"/>
</dbReference>
<evidence type="ECO:0000256" key="2">
    <source>
        <dbReference type="ARBA" id="ARBA00022448"/>
    </source>
</evidence>
<sequence>MSNLLLILFCFAAGFFLKTKHKHLNLPANTPQGINAFVLYVSLPAMAFYYVPKIEFSLKALVPLTMGLIVLLGAVLFFAFLQKMLHYDKKVLGCLVLCSGLGNVSFLGYPLIEAFYGKEGIKTAVLCDQGTFLVLSTLGILLANFYAGKQATWKVIGLKLLHFPAFTAFLIALGLNFVQIDFPEIIQSVWKRFADALSPLALFSVGWQISWEKENNLWKETFAGLFYKLLLIPCIFWLFIPQPMGLAEKVVILQTAMAPMITASIIAVEYHLAPNLANLLIRMGVPISLLTTSFWWWLMG</sequence>
<feature type="transmembrane region" description="Helical" evidence="7">
    <location>
        <begin position="92"/>
        <end position="112"/>
    </location>
</feature>
<feature type="transmembrane region" description="Helical" evidence="7">
    <location>
        <begin position="279"/>
        <end position="298"/>
    </location>
</feature>
<name>A0A2N3II32_9BACT</name>
<dbReference type="PANTHER" id="PTHR36838:SF1">
    <property type="entry name" value="SLR1864 PROTEIN"/>
    <property type="match status" value="1"/>
</dbReference>
<keyword evidence="9" id="KW-1185">Reference proteome</keyword>
<feature type="transmembrane region" description="Helical" evidence="7">
    <location>
        <begin position="60"/>
        <end position="80"/>
    </location>
</feature>
<evidence type="ECO:0000313" key="8">
    <source>
        <dbReference type="EMBL" id="PKQ69918.1"/>
    </source>
</evidence>
<evidence type="ECO:0000256" key="5">
    <source>
        <dbReference type="ARBA" id="ARBA00022989"/>
    </source>
</evidence>
<dbReference type="GO" id="GO:0016020">
    <property type="term" value="C:membrane"/>
    <property type="evidence" value="ECO:0007669"/>
    <property type="project" value="UniProtKB-SubCell"/>
</dbReference>
<evidence type="ECO:0000256" key="1">
    <source>
        <dbReference type="ARBA" id="ARBA00004141"/>
    </source>
</evidence>
<accession>A0A2N3II32</accession>
<feature type="transmembrane region" description="Helical" evidence="7">
    <location>
        <begin position="160"/>
        <end position="178"/>
    </location>
</feature>
<feature type="transmembrane region" description="Helical" evidence="7">
    <location>
        <begin position="33"/>
        <end position="51"/>
    </location>
</feature>
<comment type="subcellular location">
    <subcellularLocation>
        <location evidence="1">Membrane</location>
        <topology evidence="1">Multi-pass membrane protein</topology>
    </subcellularLocation>
</comment>
<evidence type="ECO:0000256" key="7">
    <source>
        <dbReference type="SAM" id="Phobius"/>
    </source>
</evidence>
<feature type="transmembrane region" description="Helical" evidence="7">
    <location>
        <begin position="252"/>
        <end position="273"/>
    </location>
</feature>
<evidence type="ECO:0000313" key="9">
    <source>
        <dbReference type="Proteomes" id="UP000233387"/>
    </source>
</evidence>
<feature type="transmembrane region" description="Helical" evidence="7">
    <location>
        <begin position="221"/>
        <end position="240"/>
    </location>
</feature>
<protein>
    <submittedName>
        <fullName evidence="8">Putative permease</fullName>
    </submittedName>
</protein>
<dbReference type="GO" id="GO:0055085">
    <property type="term" value="P:transmembrane transport"/>
    <property type="evidence" value="ECO:0007669"/>
    <property type="project" value="InterPro"/>
</dbReference>